<feature type="domain" description="N-acetyltransferase" evidence="3">
    <location>
        <begin position="156"/>
        <end position="295"/>
    </location>
</feature>
<dbReference type="Proteomes" id="UP000503447">
    <property type="component" value="Chromosome"/>
</dbReference>
<dbReference type="RefSeq" id="WP_171471719.1">
    <property type="nucleotide sequence ID" value="NZ_CP053452.2"/>
</dbReference>
<gene>
    <name evidence="4" type="ORF">FTUN_3621</name>
</gene>
<dbReference type="InterPro" id="IPR016181">
    <property type="entry name" value="Acyl_CoA_acyltransferase"/>
</dbReference>
<dbReference type="GO" id="GO:0016747">
    <property type="term" value="F:acyltransferase activity, transferring groups other than amino-acyl groups"/>
    <property type="evidence" value="ECO:0007669"/>
    <property type="project" value="InterPro"/>
</dbReference>
<dbReference type="InterPro" id="IPR000182">
    <property type="entry name" value="GNAT_dom"/>
</dbReference>
<sequence length="295" mass="31412">MPPFVVSRAASHELLPACRILFEGRAEHSRDYLLAEGGASGLFVARAASGRLHAAALVESLSGALGVALVPRGDSPAVVDAVAAAGCAWLRERGVKVCQAFVAEREEAEAAALARHGFRPVTQLAYLRRAVGPSFGAPTPPVLWHPWPSEPTREHTDLLLATHDGTLDCPEMNDTRTPEEIVGGFRPTDVANRSWWSAADAGGAVGVLLLVGGPDCALEVSYLGLAPGARGRGLAGSLLRFADDVARLMGRRELSVSVDVRNAPAMKLYARHGFVEYDRRGVWLAHFLVPESVTD</sequence>
<keyword evidence="5" id="KW-1185">Reference proteome</keyword>
<dbReference type="PANTHER" id="PTHR43877:SF2">
    <property type="entry name" value="AMINOALKYLPHOSPHONATE N-ACETYLTRANSFERASE-RELATED"/>
    <property type="match status" value="1"/>
</dbReference>
<dbReference type="PANTHER" id="PTHR43877">
    <property type="entry name" value="AMINOALKYLPHOSPHONATE N-ACETYLTRANSFERASE-RELATED-RELATED"/>
    <property type="match status" value="1"/>
</dbReference>
<keyword evidence="1" id="KW-0808">Transferase</keyword>
<keyword evidence="2" id="KW-0012">Acyltransferase</keyword>
<protein>
    <recommendedName>
        <fullName evidence="3">N-acetyltransferase domain-containing protein</fullName>
    </recommendedName>
</protein>
<reference evidence="5" key="1">
    <citation type="submission" date="2020-05" db="EMBL/GenBank/DDBJ databases">
        <title>Frigoriglobus tundricola gen. nov., sp. nov., a psychrotolerant cellulolytic planctomycete of the family Gemmataceae with two divergent copies of 16S rRNA gene.</title>
        <authorList>
            <person name="Kulichevskaya I.S."/>
            <person name="Ivanova A.A."/>
            <person name="Naumoff D.G."/>
            <person name="Beletsky A.V."/>
            <person name="Rijpstra W.I.C."/>
            <person name="Sinninghe Damste J.S."/>
            <person name="Mardanov A.V."/>
            <person name="Ravin N.V."/>
            <person name="Dedysh S.N."/>
        </authorList>
    </citation>
    <scope>NUCLEOTIDE SEQUENCE [LARGE SCALE GENOMIC DNA]</scope>
    <source>
        <strain evidence="5">PL17</strain>
    </source>
</reference>
<dbReference type="EMBL" id="CP053452">
    <property type="protein sequence ID" value="QJW96067.1"/>
    <property type="molecule type" value="Genomic_DNA"/>
</dbReference>
<dbReference type="InterPro" id="IPR050832">
    <property type="entry name" value="Bact_Acetyltransf"/>
</dbReference>
<dbReference type="SUPFAM" id="SSF55729">
    <property type="entry name" value="Acyl-CoA N-acyltransferases (Nat)"/>
    <property type="match status" value="1"/>
</dbReference>
<organism evidence="4 5">
    <name type="scientific">Frigoriglobus tundricola</name>
    <dbReference type="NCBI Taxonomy" id="2774151"/>
    <lineage>
        <taxon>Bacteria</taxon>
        <taxon>Pseudomonadati</taxon>
        <taxon>Planctomycetota</taxon>
        <taxon>Planctomycetia</taxon>
        <taxon>Gemmatales</taxon>
        <taxon>Gemmataceae</taxon>
        <taxon>Frigoriglobus</taxon>
    </lineage>
</organism>
<accession>A0A6M5YPV2</accession>
<dbReference type="AlphaFoldDB" id="A0A6M5YPV2"/>
<dbReference type="CDD" id="cd04301">
    <property type="entry name" value="NAT_SF"/>
    <property type="match status" value="1"/>
</dbReference>
<evidence type="ECO:0000313" key="4">
    <source>
        <dbReference type="EMBL" id="QJW96067.1"/>
    </source>
</evidence>
<evidence type="ECO:0000256" key="1">
    <source>
        <dbReference type="ARBA" id="ARBA00022679"/>
    </source>
</evidence>
<evidence type="ECO:0000259" key="3">
    <source>
        <dbReference type="PROSITE" id="PS51186"/>
    </source>
</evidence>
<name>A0A6M5YPV2_9BACT</name>
<evidence type="ECO:0000313" key="5">
    <source>
        <dbReference type="Proteomes" id="UP000503447"/>
    </source>
</evidence>
<dbReference type="PROSITE" id="PS51186">
    <property type="entry name" value="GNAT"/>
    <property type="match status" value="1"/>
</dbReference>
<dbReference type="KEGG" id="ftj:FTUN_3621"/>
<dbReference type="Gene3D" id="3.40.630.30">
    <property type="match status" value="1"/>
</dbReference>
<dbReference type="Pfam" id="PF00583">
    <property type="entry name" value="Acetyltransf_1"/>
    <property type="match status" value="1"/>
</dbReference>
<proteinExistence type="predicted"/>
<evidence type="ECO:0000256" key="2">
    <source>
        <dbReference type="ARBA" id="ARBA00023315"/>
    </source>
</evidence>